<proteinExistence type="predicted"/>
<dbReference type="EMBL" id="MK214385">
    <property type="protein sequence ID" value="AZF89044.1"/>
    <property type="molecule type" value="Genomic_DNA"/>
</dbReference>
<evidence type="ECO:0000313" key="1">
    <source>
        <dbReference type="EMBL" id="AZF89044.1"/>
    </source>
</evidence>
<name>A0A5S9H9E0_9CAUD</name>
<reference evidence="1 2" key="1">
    <citation type="submission" date="2018-11" db="EMBL/GenBank/DDBJ databases">
        <title>Complete genome sequence of Salmonella bacterophage AP6 chromosome.</title>
        <authorList>
            <person name="Park H."/>
            <person name="Ryu S."/>
        </authorList>
    </citation>
    <scope>NUCLEOTIDE SEQUENCE [LARGE SCALE GENOMIC DNA]</scope>
</reference>
<keyword evidence="2" id="KW-1185">Reference proteome</keyword>
<protein>
    <submittedName>
        <fullName evidence="1">Uncharacterized protein</fullName>
    </submittedName>
</protein>
<evidence type="ECO:0000313" key="2">
    <source>
        <dbReference type="Proteomes" id="UP000515448"/>
    </source>
</evidence>
<dbReference type="Proteomes" id="UP000515448">
    <property type="component" value="Segment"/>
</dbReference>
<gene>
    <name evidence="1" type="ORF">AP6_001</name>
</gene>
<sequence length="57" mass="6500">MFKKGSVFRCKSTGNVYLVDGPYSLKARDGAHSFKVIWRNDFELIGNNYQAKSKCSH</sequence>
<accession>A0A5S9H9E0</accession>
<organism evidence="1 2">
    <name type="scientific">Salmonella phage TS6</name>
    <dbReference type="NCBI Taxonomy" id="2491323"/>
    <lineage>
        <taxon>Viruses</taxon>
        <taxon>Duplodnaviria</taxon>
        <taxon>Heunggongvirae</taxon>
        <taxon>Uroviricota</taxon>
        <taxon>Caudoviricetes</taxon>
        <taxon>Sarkviridae</taxon>
        <taxon>Guernseyvirinae</taxon>
        <taxon>Cornellvirus</taxon>
        <taxon>Cornellvirus TS6</taxon>
    </lineage>
</organism>